<gene>
    <name evidence="8" type="ORF">NXF25_006584</name>
</gene>
<comment type="subcellular location">
    <subcellularLocation>
        <location evidence="1">Membrane</location>
    </subcellularLocation>
</comment>
<dbReference type="InterPro" id="IPR015631">
    <property type="entry name" value="CD2/SLAM_rcpt"/>
</dbReference>
<feature type="chain" id="PRO_5043430036" description="Immunoglobulin domain-containing protein" evidence="6">
    <location>
        <begin position="22"/>
        <end position="263"/>
    </location>
</feature>
<evidence type="ECO:0000259" key="7">
    <source>
        <dbReference type="SMART" id="SM00409"/>
    </source>
</evidence>
<name>A0AAW1C0C0_CROAD</name>
<evidence type="ECO:0000256" key="4">
    <source>
        <dbReference type="ARBA" id="ARBA00023180"/>
    </source>
</evidence>
<organism evidence="8 9">
    <name type="scientific">Crotalus adamanteus</name>
    <name type="common">Eastern diamondback rattlesnake</name>
    <dbReference type="NCBI Taxonomy" id="8729"/>
    <lineage>
        <taxon>Eukaryota</taxon>
        <taxon>Metazoa</taxon>
        <taxon>Chordata</taxon>
        <taxon>Craniata</taxon>
        <taxon>Vertebrata</taxon>
        <taxon>Euteleostomi</taxon>
        <taxon>Lepidosauria</taxon>
        <taxon>Squamata</taxon>
        <taxon>Bifurcata</taxon>
        <taxon>Unidentata</taxon>
        <taxon>Episquamata</taxon>
        <taxon>Toxicofera</taxon>
        <taxon>Serpentes</taxon>
        <taxon>Colubroidea</taxon>
        <taxon>Viperidae</taxon>
        <taxon>Crotalinae</taxon>
        <taxon>Crotalus</taxon>
    </lineage>
</organism>
<dbReference type="Proteomes" id="UP001474421">
    <property type="component" value="Unassembled WGS sequence"/>
</dbReference>
<dbReference type="PANTHER" id="PTHR12080">
    <property type="entry name" value="SIGNALING LYMPHOCYTIC ACTIVATION MOLECULE"/>
    <property type="match status" value="1"/>
</dbReference>
<evidence type="ECO:0000256" key="3">
    <source>
        <dbReference type="ARBA" id="ARBA00023136"/>
    </source>
</evidence>
<dbReference type="PANTHER" id="PTHR12080:SF48">
    <property type="entry name" value="IMMUNOGLOBULIN SUBTYPE DOMAIN-CONTAINING PROTEIN"/>
    <property type="match status" value="1"/>
</dbReference>
<keyword evidence="9" id="KW-1185">Reference proteome</keyword>
<feature type="signal peptide" evidence="6">
    <location>
        <begin position="1"/>
        <end position="21"/>
    </location>
</feature>
<reference evidence="8 9" key="1">
    <citation type="journal article" date="2024" name="Proc. Natl. Acad. Sci. U.S.A.">
        <title>The genetic regulatory architecture and epigenomic basis for age-related changes in rattlesnake venom.</title>
        <authorList>
            <person name="Hogan M.P."/>
            <person name="Holding M.L."/>
            <person name="Nystrom G.S."/>
            <person name="Colston T.J."/>
            <person name="Bartlett D.A."/>
            <person name="Mason A.J."/>
            <person name="Ellsworth S.A."/>
            <person name="Rautsaw R.M."/>
            <person name="Lawrence K.C."/>
            <person name="Strickland J.L."/>
            <person name="He B."/>
            <person name="Fraser P."/>
            <person name="Margres M.J."/>
            <person name="Gilbert D.M."/>
            <person name="Gibbs H.L."/>
            <person name="Parkinson C.L."/>
            <person name="Rokyta D.R."/>
        </authorList>
    </citation>
    <scope>NUCLEOTIDE SEQUENCE [LARGE SCALE GENOMIC DNA]</scope>
    <source>
        <strain evidence="8">DRR0105</strain>
    </source>
</reference>
<protein>
    <recommendedName>
        <fullName evidence="7">Immunoglobulin domain-containing protein</fullName>
    </recommendedName>
</protein>
<evidence type="ECO:0000256" key="1">
    <source>
        <dbReference type="ARBA" id="ARBA00004370"/>
    </source>
</evidence>
<feature type="domain" description="Immunoglobulin" evidence="7">
    <location>
        <begin position="27"/>
        <end position="118"/>
    </location>
</feature>
<sequence>MTIWKCLLWAVLGTAAALCVAKDCSNHKFIVGVEGEDIVLSPSVKGNLTRIYWKKGENIVAKSRFSFPPGKENQRLSLDSSSGNLFLKNLSKEDTGNYTAEAFINEEIKETCFDLKILVSPDINCTVNNDTIQLSCTSASQDLPLTYSWDYIRNEEIIYVKDSVIQLQRNSNHFQKIICYVTASNTNASTSINLSDCITEEPGHQSRSRIHLIAILIIPVLIFSWWLKKYLEKRKERKNLNESKSGVKNLRGNYKEEASNLES</sequence>
<keyword evidence="4" id="KW-0325">Glycoprotein</keyword>
<proteinExistence type="predicted"/>
<dbReference type="AlphaFoldDB" id="A0AAW1C0C0"/>
<dbReference type="Gene3D" id="2.60.40.10">
    <property type="entry name" value="Immunoglobulins"/>
    <property type="match status" value="1"/>
</dbReference>
<dbReference type="InterPro" id="IPR036179">
    <property type="entry name" value="Ig-like_dom_sf"/>
</dbReference>
<dbReference type="SMART" id="SM00409">
    <property type="entry name" value="IG"/>
    <property type="match status" value="1"/>
</dbReference>
<dbReference type="EMBL" id="JAOTOJ010000002">
    <property type="protein sequence ID" value="KAK9407810.1"/>
    <property type="molecule type" value="Genomic_DNA"/>
</dbReference>
<evidence type="ECO:0000313" key="9">
    <source>
        <dbReference type="Proteomes" id="UP001474421"/>
    </source>
</evidence>
<evidence type="ECO:0000256" key="6">
    <source>
        <dbReference type="SAM" id="SignalP"/>
    </source>
</evidence>
<dbReference type="SUPFAM" id="SSF48726">
    <property type="entry name" value="Immunoglobulin"/>
    <property type="match status" value="1"/>
</dbReference>
<evidence type="ECO:0000313" key="8">
    <source>
        <dbReference type="EMBL" id="KAK9407810.1"/>
    </source>
</evidence>
<keyword evidence="5" id="KW-0812">Transmembrane</keyword>
<keyword evidence="3 5" id="KW-0472">Membrane</keyword>
<dbReference type="InterPro" id="IPR003599">
    <property type="entry name" value="Ig_sub"/>
</dbReference>
<keyword evidence="5" id="KW-1133">Transmembrane helix</keyword>
<evidence type="ECO:0000256" key="5">
    <source>
        <dbReference type="SAM" id="Phobius"/>
    </source>
</evidence>
<feature type="transmembrane region" description="Helical" evidence="5">
    <location>
        <begin position="210"/>
        <end position="227"/>
    </location>
</feature>
<evidence type="ECO:0000256" key="2">
    <source>
        <dbReference type="ARBA" id="ARBA00022729"/>
    </source>
</evidence>
<accession>A0AAW1C0C0</accession>
<keyword evidence="2 6" id="KW-0732">Signal</keyword>
<dbReference type="InterPro" id="IPR013783">
    <property type="entry name" value="Ig-like_fold"/>
</dbReference>
<dbReference type="GO" id="GO:0016020">
    <property type="term" value="C:membrane"/>
    <property type="evidence" value="ECO:0007669"/>
    <property type="project" value="UniProtKB-SubCell"/>
</dbReference>
<comment type="caution">
    <text evidence="8">The sequence shown here is derived from an EMBL/GenBank/DDBJ whole genome shotgun (WGS) entry which is preliminary data.</text>
</comment>